<feature type="region of interest" description="Disordered" evidence="1">
    <location>
        <begin position="66"/>
        <end position="85"/>
    </location>
</feature>
<gene>
    <name evidence="3" type="ORF">A6R68_04752</name>
</gene>
<dbReference type="AlphaFoldDB" id="A0A1A6GMY9"/>
<reference evidence="3 4" key="1">
    <citation type="submission" date="2016-06" db="EMBL/GenBank/DDBJ databases">
        <title>The Draft Genome Sequence and Annotation of the Desert Woodrat Neotoma lepida.</title>
        <authorList>
            <person name="Campbell M."/>
            <person name="Oakeson K.F."/>
            <person name="Yandell M."/>
            <person name="Halpert J.R."/>
            <person name="Dearing D."/>
        </authorList>
    </citation>
    <scope>NUCLEOTIDE SEQUENCE [LARGE SCALE GENOMIC DNA]</scope>
    <source>
        <strain evidence="3">417</strain>
        <tissue evidence="3">Liver</tissue>
    </source>
</reference>
<feature type="domain" description="PPIase cyclophilin-type" evidence="2">
    <location>
        <begin position="1"/>
        <end position="85"/>
    </location>
</feature>
<feature type="non-terminal residue" evidence="3">
    <location>
        <position position="85"/>
    </location>
</feature>
<dbReference type="InterPro" id="IPR029000">
    <property type="entry name" value="Cyclophilin-like_dom_sf"/>
</dbReference>
<dbReference type="InterPro" id="IPR002130">
    <property type="entry name" value="Cyclophilin-type_PPIase_dom"/>
</dbReference>
<name>A0A1A6GMY9_NEOLE</name>
<evidence type="ECO:0000259" key="2">
    <source>
        <dbReference type="PROSITE" id="PS50072"/>
    </source>
</evidence>
<comment type="caution">
    <text evidence="3">The sequence shown here is derived from an EMBL/GenBank/DDBJ whole genome shotgun (WGS) entry which is preliminary data.</text>
</comment>
<protein>
    <recommendedName>
        <fullName evidence="2">PPIase cyclophilin-type domain-containing protein</fullName>
    </recommendedName>
</protein>
<feature type="non-terminal residue" evidence="3">
    <location>
        <position position="1"/>
    </location>
</feature>
<organism evidence="3 4">
    <name type="scientific">Neotoma lepida</name>
    <name type="common">Desert woodrat</name>
    <dbReference type="NCBI Taxonomy" id="56216"/>
    <lineage>
        <taxon>Eukaryota</taxon>
        <taxon>Metazoa</taxon>
        <taxon>Chordata</taxon>
        <taxon>Craniata</taxon>
        <taxon>Vertebrata</taxon>
        <taxon>Euteleostomi</taxon>
        <taxon>Mammalia</taxon>
        <taxon>Eutheria</taxon>
        <taxon>Euarchontoglires</taxon>
        <taxon>Glires</taxon>
        <taxon>Rodentia</taxon>
        <taxon>Myomorpha</taxon>
        <taxon>Muroidea</taxon>
        <taxon>Cricetidae</taxon>
        <taxon>Neotominae</taxon>
        <taxon>Neotoma</taxon>
    </lineage>
</organism>
<dbReference type="SUPFAM" id="SSF50891">
    <property type="entry name" value="Cyclophilin-like"/>
    <property type="match status" value="1"/>
</dbReference>
<proteinExistence type="predicted"/>
<evidence type="ECO:0000313" key="3">
    <source>
        <dbReference type="EMBL" id="OBS66707.1"/>
    </source>
</evidence>
<sequence length="85" mass="9337">VLEEEVTSSGVGGQTSCLKHHVVSVVSVTDNSPRTNVSQFFIHLYLDTKYTVFGKVLDSLEVSDELEKSPVSEKTEPHSDVCVKN</sequence>
<accession>A0A1A6GMY9</accession>
<evidence type="ECO:0000256" key="1">
    <source>
        <dbReference type="SAM" id="MobiDB-lite"/>
    </source>
</evidence>
<evidence type="ECO:0000313" key="4">
    <source>
        <dbReference type="Proteomes" id="UP000092124"/>
    </source>
</evidence>
<dbReference type="PROSITE" id="PS50072">
    <property type="entry name" value="CSA_PPIASE_2"/>
    <property type="match status" value="1"/>
</dbReference>
<dbReference type="Pfam" id="PF00160">
    <property type="entry name" value="Pro_isomerase"/>
    <property type="match status" value="1"/>
</dbReference>
<dbReference type="Proteomes" id="UP000092124">
    <property type="component" value="Unassembled WGS sequence"/>
</dbReference>
<dbReference type="STRING" id="56216.A0A1A6GMY9"/>
<keyword evidence="4" id="KW-1185">Reference proteome</keyword>
<dbReference type="EMBL" id="LZPO01087194">
    <property type="protein sequence ID" value="OBS66707.1"/>
    <property type="molecule type" value="Genomic_DNA"/>
</dbReference>
<dbReference type="GO" id="GO:0003755">
    <property type="term" value="F:peptidyl-prolyl cis-trans isomerase activity"/>
    <property type="evidence" value="ECO:0007669"/>
    <property type="project" value="InterPro"/>
</dbReference>
<dbReference type="Gene3D" id="2.40.100.10">
    <property type="entry name" value="Cyclophilin-like"/>
    <property type="match status" value="1"/>
</dbReference>